<proteinExistence type="predicted"/>
<keyword evidence="1" id="KW-0547">Nucleotide-binding</keyword>
<dbReference type="InterPro" id="IPR018181">
    <property type="entry name" value="Heat_shock_70_CS"/>
</dbReference>
<accession>A0A382IIH8</accession>
<dbReference type="PROSITE" id="PS00297">
    <property type="entry name" value="HSP70_1"/>
    <property type="match status" value="1"/>
</dbReference>
<dbReference type="InterPro" id="IPR043129">
    <property type="entry name" value="ATPase_NBD"/>
</dbReference>
<dbReference type="PRINTS" id="PR00301">
    <property type="entry name" value="HEATSHOCK70"/>
</dbReference>
<dbReference type="AlphaFoldDB" id="A0A382IIH8"/>
<dbReference type="SUPFAM" id="SSF53067">
    <property type="entry name" value="Actin-like ATPase domain"/>
    <property type="match status" value="1"/>
</dbReference>
<dbReference type="GO" id="GO:0140662">
    <property type="term" value="F:ATP-dependent protein folding chaperone"/>
    <property type="evidence" value="ECO:0007669"/>
    <property type="project" value="InterPro"/>
</dbReference>
<dbReference type="Gene3D" id="3.30.420.40">
    <property type="match status" value="1"/>
</dbReference>
<evidence type="ECO:0008006" key="4">
    <source>
        <dbReference type="Google" id="ProtNLM"/>
    </source>
</evidence>
<evidence type="ECO:0000256" key="2">
    <source>
        <dbReference type="ARBA" id="ARBA00022840"/>
    </source>
</evidence>
<protein>
    <recommendedName>
        <fullName evidence="4">Molecular chaperone DnaK</fullName>
    </recommendedName>
</protein>
<evidence type="ECO:0000256" key="1">
    <source>
        <dbReference type="ARBA" id="ARBA00022741"/>
    </source>
</evidence>
<dbReference type="GO" id="GO:0005524">
    <property type="term" value="F:ATP binding"/>
    <property type="evidence" value="ECO:0007669"/>
    <property type="project" value="UniProtKB-KW"/>
</dbReference>
<feature type="non-terminal residue" evidence="3">
    <location>
        <position position="152"/>
    </location>
</feature>
<evidence type="ECO:0000313" key="3">
    <source>
        <dbReference type="EMBL" id="SVB99089.1"/>
    </source>
</evidence>
<dbReference type="PANTHER" id="PTHR19375">
    <property type="entry name" value="HEAT SHOCK PROTEIN 70KDA"/>
    <property type="match status" value="1"/>
</dbReference>
<gene>
    <name evidence="3" type="ORF">METZ01_LOCUS251943</name>
</gene>
<keyword evidence="2" id="KW-0067">ATP-binding</keyword>
<sequence length="152" mass="16187">MKKIIGIDLGTTYSAIATLDDLGNPEIIPNPENNNKITRSAVYIGKDNAIVGDKALEASITEPKKVAKKAKIKMADEVVFSTKEGEWIDGKKGYTPSQVSSLVLSKLKDYTSGVKKAVITVPAHFAEASRTATLDAAKLAGLEAELINEPTA</sequence>
<dbReference type="Pfam" id="PF00012">
    <property type="entry name" value="HSP70"/>
    <property type="match status" value="1"/>
</dbReference>
<name>A0A382IIH8_9ZZZZ</name>
<dbReference type="InterPro" id="IPR013126">
    <property type="entry name" value="Hsp_70_fam"/>
</dbReference>
<dbReference type="EMBL" id="UINC01067430">
    <property type="protein sequence ID" value="SVB99089.1"/>
    <property type="molecule type" value="Genomic_DNA"/>
</dbReference>
<reference evidence="3" key="1">
    <citation type="submission" date="2018-05" db="EMBL/GenBank/DDBJ databases">
        <authorList>
            <person name="Lanie J.A."/>
            <person name="Ng W.-L."/>
            <person name="Kazmierczak K.M."/>
            <person name="Andrzejewski T.M."/>
            <person name="Davidsen T.M."/>
            <person name="Wayne K.J."/>
            <person name="Tettelin H."/>
            <person name="Glass J.I."/>
            <person name="Rusch D."/>
            <person name="Podicherti R."/>
            <person name="Tsui H.-C.T."/>
            <person name="Winkler M.E."/>
        </authorList>
    </citation>
    <scope>NUCLEOTIDE SEQUENCE</scope>
</reference>
<organism evidence="3">
    <name type="scientific">marine metagenome</name>
    <dbReference type="NCBI Taxonomy" id="408172"/>
    <lineage>
        <taxon>unclassified sequences</taxon>
        <taxon>metagenomes</taxon>
        <taxon>ecological metagenomes</taxon>
    </lineage>
</organism>